<protein>
    <recommendedName>
        <fullName evidence="5">Tryptophan synthase beta chain-like PALP domain-containing protein</fullName>
    </recommendedName>
</protein>
<dbReference type="InterPro" id="IPR023927">
    <property type="entry name" value="SbnA"/>
</dbReference>
<evidence type="ECO:0000256" key="1">
    <source>
        <dbReference type="ARBA" id="ARBA00001933"/>
    </source>
</evidence>
<comment type="subunit">
    <text evidence="2">Homodimer.</text>
</comment>
<dbReference type="InterPro" id="IPR036052">
    <property type="entry name" value="TrpB-like_PALP_sf"/>
</dbReference>
<dbReference type="GO" id="GO:1901605">
    <property type="term" value="P:alpha-amino acid metabolic process"/>
    <property type="evidence" value="ECO:0007669"/>
    <property type="project" value="UniProtKB-ARBA"/>
</dbReference>
<evidence type="ECO:0000313" key="7">
    <source>
        <dbReference type="Proteomes" id="UP000064029"/>
    </source>
</evidence>
<dbReference type="Gene3D" id="3.40.50.1100">
    <property type="match status" value="2"/>
</dbReference>
<evidence type="ECO:0000256" key="2">
    <source>
        <dbReference type="ARBA" id="ARBA00011738"/>
    </source>
</evidence>
<comment type="cofactor">
    <cofactor evidence="1">
        <name>pyridoxal 5'-phosphate</name>
        <dbReference type="ChEBI" id="CHEBI:597326"/>
    </cofactor>
</comment>
<dbReference type="PANTHER" id="PTHR10314">
    <property type="entry name" value="CYSTATHIONINE BETA-SYNTHASE"/>
    <property type="match status" value="1"/>
</dbReference>
<evidence type="ECO:0000256" key="4">
    <source>
        <dbReference type="ARBA" id="ARBA00022898"/>
    </source>
</evidence>
<evidence type="ECO:0000256" key="3">
    <source>
        <dbReference type="ARBA" id="ARBA00022679"/>
    </source>
</evidence>
<dbReference type="CDD" id="cd01561">
    <property type="entry name" value="CBS_like"/>
    <property type="match status" value="1"/>
</dbReference>
<keyword evidence="4" id="KW-0663">Pyridoxal phosphate</keyword>
<dbReference type="AlphaFoldDB" id="A0A118HQE1"/>
<dbReference type="Proteomes" id="UP000064029">
    <property type="component" value="Unassembled WGS sequence"/>
</dbReference>
<proteinExistence type="predicted"/>
<gene>
    <name evidence="6" type="ORF">WJ33_30145</name>
</gene>
<reference evidence="6 7" key="1">
    <citation type="submission" date="2015-11" db="EMBL/GenBank/DDBJ databases">
        <title>Expanding the genomic diversity of Burkholderia species for the development of highly accurate diagnostics.</title>
        <authorList>
            <person name="Sahl J."/>
            <person name="Keim P."/>
            <person name="Wagner D."/>
        </authorList>
    </citation>
    <scope>NUCLEOTIDE SEQUENCE [LARGE SCALE GENOMIC DNA]</scope>
    <source>
        <strain evidence="6 7">MSMB2036</strain>
    </source>
</reference>
<dbReference type="InterPro" id="IPR001926">
    <property type="entry name" value="TrpB-like_PALP"/>
</dbReference>
<feature type="domain" description="Tryptophan synthase beta chain-like PALP" evidence="5">
    <location>
        <begin position="25"/>
        <end position="291"/>
    </location>
</feature>
<accession>A0A118HQE1</accession>
<dbReference type="NCBIfam" id="TIGR03945">
    <property type="entry name" value="PLP_SbnA_fam"/>
    <property type="match status" value="1"/>
</dbReference>
<name>A0A118HQE1_9BURK</name>
<dbReference type="EMBL" id="LOXM01000171">
    <property type="protein sequence ID" value="KVG62688.1"/>
    <property type="molecule type" value="Genomic_DNA"/>
</dbReference>
<dbReference type="RefSeq" id="WP_059754577.1">
    <property type="nucleotide sequence ID" value="NZ_CP013416.1"/>
</dbReference>
<organism evidence="6 7">
    <name type="scientific">Burkholderia ubonensis</name>
    <dbReference type="NCBI Taxonomy" id="101571"/>
    <lineage>
        <taxon>Bacteria</taxon>
        <taxon>Pseudomonadati</taxon>
        <taxon>Pseudomonadota</taxon>
        <taxon>Betaproteobacteria</taxon>
        <taxon>Burkholderiales</taxon>
        <taxon>Burkholderiaceae</taxon>
        <taxon>Burkholderia</taxon>
        <taxon>Burkholderia cepacia complex</taxon>
    </lineage>
</organism>
<evidence type="ECO:0000259" key="5">
    <source>
        <dbReference type="Pfam" id="PF00291"/>
    </source>
</evidence>
<comment type="caution">
    <text evidence="6">The sequence shown here is derived from an EMBL/GenBank/DDBJ whole genome shotgun (WGS) entry which is preliminary data.</text>
</comment>
<evidence type="ECO:0000313" key="6">
    <source>
        <dbReference type="EMBL" id="KVG62688.1"/>
    </source>
</evidence>
<dbReference type="Pfam" id="PF00291">
    <property type="entry name" value="PALP"/>
    <property type="match status" value="1"/>
</dbReference>
<dbReference type="SUPFAM" id="SSF53686">
    <property type="entry name" value="Tryptophan synthase beta subunit-like PLP-dependent enzymes"/>
    <property type="match status" value="1"/>
</dbReference>
<keyword evidence="3" id="KW-0808">Transferase</keyword>
<sequence>MYADRPSELMVGDAFIRLRGIVPEGVVHLKIEGFTSGGSIKSKTARHMLDQFEARGNAHRGQRFIESSSGNLGLALSMIAAERGYRFTCVCDPNLSPQTHKLMLAFGAKVVVVTERDQNGGFLGTRIATIRRMLEEDPGLVWLNQYTSADNAGAHLRFTGPEIFSAFAHVDFLFVGAGTTGTLGGLSRYARRHSPQTRIIAVDSVGSVTFGMPSGKRYISGLGTSCRPPIADHCEMDALEMIEEADTIVMCRRLAAQGLLVGGSTGTVLSAVARRAQSMPPDAVIVAISPDLGDRYVDTIYDNGWVEARFAGLLERCRMTISDAPLLWERHHG</sequence>
<dbReference type="InterPro" id="IPR050214">
    <property type="entry name" value="Cys_Synth/Cystath_Beta-Synth"/>
</dbReference>
<dbReference type="OrthoDB" id="9805733at2"/>
<dbReference type="GO" id="GO:0016740">
    <property type="term" value="F:transferase activity"/>
    <property type="evidence" value="ECO:0007669"/>
    <property type="project" value="UniProtKB-KW"/>
</dbReference>